<evidence type="ECO:0000313" key="3">
    <source>
        <dbReference type="Proteomes" id="UP001169063"/>
    </source>
</evidence>
<dbReference type="EMBL" id="JAUKTR010000003">
    <property type="protein sequence ID" value="MDO1559672.1"/>
    <property type="molecule type" value="Genomic_DNA"/>
</dbReference>
<comment type="caution">
    <text evidence="2">The sequence shown here is derived from an EMBL/GenBank/DDBJ whole genome shotgun (WGS) entry which is preliminary data.</text>
</comment>
<protein>
    <recommendedName>
        <fullName evidence="4">AMIN domain-containing protein</fullName>
    </recommendedName>
</protein>
<keyword evidence="3" id="KW-1185">Reference proteome</keyword>
<keyword evidence="1" id="KW-0732">Signal</keyword>
<accession>A0ABT8SQJ7</accession>
<dbReference type="RefSeq" id="WP_302110094.1">
    <property type="nucleotide sequence ID" value="NZ_JAUKTR010000003.1"/>
</dbReference>
<organism evidence="2 3">
    <name type="scientific">Peiella sedimenti</name>
    <dbReference type="NCBI Taxonomy" id="3061083"/>
    <lineage>
        <taxon>Bacteria</taxon>
        <taxon>Pseudomonadati</taxon>
        <taxon>Pseudomonadota</taxon>
        <taxon>Alphaproteobacteria</taxon>
        <taxon>Caulobacterales</taxon>
        <taxon>Caulobacteraceae</taxon>
        <taxon>Peiella</taxon>
    </lineage>
</organism>
<evidence type="ECO:0000313" key="2">
    <source>
        <dbReference type="EMBL" id="MDO1559672.1"/>
    </source>
</evidence>
<name>A0ABT8SQJ7_9CAUL</name>
<evidence type="ECO:0008006" key="4">
    <source>
        <dbReference type="Google" id="ProtNLM"/>
    </source>
</evidence>
<feature type="chain" id="PRO_5045605558" description="AMIN domain-containing protein" evidence="1">
    <location>
        <begin position="21"/>
        <end position="119"/>
    </location>
</feature>
<sequence>MRALAIGSALVLALSSAAHADIRISIRANVAVQCGVAGVQASGSQLMIQTFCNTPNFSVVLTGPDGQPMIVSAQSAQAQVGVGAGQLNVQLQQPGFQNIAVTLEEPADASLVAVDLIPG</sequence>
<evidence type="ECO:0000256" key="1">
    <source>
        <dbReference type="SAM" id="SignalP"/>
    </source>
</evidence>
<feature type="signal peptide" evidence="1">
    <location>
        <begin position="1"/>
        <end position="20"/>
    </location>
</feature>
<dbReference type="Proteomes" id="UP001169063">
    <property type="component" value="Unassembled WGS sequence"/>
</dbReference>
<proteinExistence type="predicted"/>
<gene>
    <name evidence="2" type="ORF">Q0812_09560</name>
</gene>
<reference evidence="2" key="1">
    <citation type="submission" date="2023-07" db="EMBL/GenBank/DDBJ databases">
        <title>Brevundimonas soil sp. nov., isolated from the soil of chemical plant.</title>
        <authorList>
            <person name="Wu N."/>
        </authorList>
    </citation>
    <scope>NUCLEOTIDE SEQUENCE</scope>
    <source>
        <strain evidence="2">XZ-24</strain>
    </source>
</reference>